<dbReference type="PANTHER" id="PTHR11177">
    <property type="entry name" value="CHITINASE"/>
    <property type="match status" value="1"/>
</dbReference>
<dbReference type="SUPFAM" id="SSF51055">
    <property type="entry name" value="Carbohydrate binding domain"/>
    <property type="match status" value="2"/>
</dbReference>
<dbReference type="SUPFAM" id="SSF51445">
    <property type="entry name" value="(Trans)glycosidases"/>
    <property type="match status" value="2"/>
</dbReference>
<dbReference type="EMBL" id="CP026520">
    <property type="protein sequence ID" value="QAV17876.1"/>
    <property type="molecule type" value="Genomic_DNA"/>
</dbReference>
<protein>
    <recommendedName>
        <fullName evidence="3">chitinase</fullName>
        <ecNumber evidence="3">3.2.1.14</ecNumber>
    </recommendedName>
</protein>
<proteinExistence type="inferred from homology"/>
<accession>A0A410WTR0</accession>
<dbReference type="SMART" id="SM00636">
    <property type="entry name" value="Glyco_18"/>
    <property type="match status" value="2"/>
</dbReference>
<dbReference type="GO" id="GO:0008843">
    <property type="term" value="F:endochitinase activity"/>
    <property type="evidence" value="ECO:0007669"/>
    <property type="project" value="UniProtKB-EC"/>
</dbReference>
<dbReference type="CDD" id="cd00063">
    <property type="entry name" value="FN3"/>
    <property type="match status" value="4"/>
</dbReference>
<keyword evidence="4" id="KW-0732">Signal</keyword>
<evidence type="ECO:0000256" key="4">
    <source>
        <dbReference type="ARBA" id="ARBA00022729"/>
    </source>
</evidence>
<evidence type="ECO:0000256" key="2">
    <source>
        <dbReference type="ARBA" id="ARBA00009121"/>
    </source>
</evidence>
<dbReference type="InterPro" id="IPR036573">
    <property type="entry name" value="CBM_sf_5/12"/>
</dbReference>
<feature type="domain" description="GH18" evidence="13">
    <location>
        <begin position="51"/>
        <end position="461"/>
    </location>
</feature>
<dbReference type="InterPro" id="IPR036116">
    <property type="entry name" value="FN3_sf"/>
</dbReference>
<dbReference type="InterPro" id="IPR013783">
    <property type="entry name" value="Ig-like_fold"/>
</dbReference>
<feature type="domain" description="Fibronectin type-III" evidence="12">
    <location>
        <begin position="1097"/>
        <end position="1182"/>
    </location>
</feature>
<dbReference type="CDD" id="cd02871">
    <property type="entry name" value="GH18_chitinase_D-like"/>
    <property type="match status" value="1"/>
</dbReference>
<dbReference type="FunFam" id="2.60.40.10:FF:001114">
    <property type="entry name" value="Chitinase A1"/>
    <property type="match status" value="1"/>
</dbReference>
<dbReference type="PANTHER" id="PTHR11177:SF317">
    <property type="entry name" value="CHITINASE 12-RELATED"/>
    <property type="match status" value="1"/>
</dbReference>
<evidence type="ECO:0000256" key="3">
    <source>
        <dbReference type="ARBA" id="ARBA00012729"/>
    </source>
</evidence>
<dbReference type="GeneID" id="95375027"/>
<dbReference type="Pfam" id="PF02839">
    <property type="entry name" value="CBM_5_12"/>
    <property type="match status" value="2"/>
</dbReference>
<keyword evidence="17" id="KW-1185">Reference proteome</keyword>
<dbReference type="GO" id="GO:0006032">
    <property type="term" value="P:chitin catabolic process"/>
    <property type="evidence" value="ECO:0007669"/>
    <property type="project" value="UniProtKB-KW"/>
</dbReference>
<evidence type="ECO:0000259" key="12">
    <source>
        <dbReference type="PROSITE" id="PS50853"/>
    </source>
</evidence>
<dbReference type="Proteomes" id="UP001527202">
    <property type="component" value="Unassembled WGS sequence"/>
</dbReference>
<evidence type="ECO:0000256" key="1">
    <source>
        <dbReference type="ARBA" id="ARBA00000822"/>
    </source>
</evidence>
<dbReference type="PROSITE" id="PS51910">
    <property type="entry name" value="GH18_2"/>
    <property type="match status" value="2"/>
</dbReference>
<dbReference type="CDD" id="cd12215">
    <property type="entry name" value="ChiC_BD"/>
    <property type="match status" value="1"/>
</dbReference>
<dbReference type="PROSITE" id="PS01095">
    <property type="entry name" value="GH18_1"/>
    <property type="match status" value="2"/>
</dbReference>
<dbReference type="InterPro" id="IPR017853">
    <property type="entry name" value="GH"/>
</dbReference>
<dbReference type="SUPFAM" id="SSF54556">
    <property type="entry name" value="Chitinase insertion domain"/>
    <property type="match status" value="1"/>
</dbReference>
<feature type="domain" description="Fibronectin type-III" evidence="12">
    <location>
        <begin position="1193"/>
        <end position="1276"/>
    </location>
</feature>
<evidence type="ECO:0000256" key="8">
    <source>
        <dbReference type="ARBA" id="ARBA00023295"/>
    </source>
</evidence>
<keyword evidence="8 10" id="KW-0326">Glycosidase</keyword>
<evidence type="ECO:0000256" key="5">
    <source>
        <dbReference type="ARBA" id="ARBA00022801"/>
    </source>
</evidence>
<keyword evidence="9" id="KW-0624">Polysaccharide degradation</keyword>
<dbReference type="Proteomes" id="UP000288943">
    <property type="component" value="Chromosome"/>
</dbReference>
<dbReference type="RefSeq" id="WP_042230993.1">
    <property type="nucleotide sequence ID" value="NZ_CP026520.1"/>
</dbReference>
<dbReference type="EMBL" id="JAMDMJ010000004">
    <property type="protein sequence ID" value="MCY9595005.1"/>
    <property type="molecule type" value="Genomic_DNA"/>
</dbReference>
<evidence type="ECO:0000259" key="13">
    <source>
        <dbReference type="PROSITE" id="PS51910"/>
    </source>
</evidence>
<dbReference type="InterPro" id="IPR050314">
    <property type="entry name" value="Glycosyl_Hydrlase_18"/>
</dbReference>
<comment type="similarity">
    <text evidence="2">Belongs to the glycosyl hydrolase 18 family. Chitinase class II subfamily.</text>
</comment>
<evidence type="ECO:0000313" key="14">
    <source>
        <dbReference type="EMBL" id="MCY9595005.1"/>
    </source>
</evidence>
<dbReference type="InterPro" id="IPR011583">
    <property type="entry name" value="Chitinase_II/V-like_cat"/>
</dbReference>
<feature type="domain" description="Fibronectin type-III" evidence="12">
    <location>
        <begin position="472"/>
        <end position="556"/>
    </location>
</feature>
<dbReference type="Pfam" id="PF00041">
    <property type="entry name" value="fn3"/>
    <property type="match status" value="4"/>
</dbReference>
<evidence type="ECO:0000256" key="6">
    <source>
        <dbReference type="ARBA" id="ARBA00023024"/>
    </source>
</evidence>
<dbReference type="InterPro" id="IPR001579">
    <property type="entry name" value="Glyco_hydro_18_chit_AS"/>
</dbReference>
<dbReference type="SUPFAM" id="SSF49265">
    <property type="entry name" value="Fibronectin type III"/>
    <property type="match status" value="2"/>
</dbReference>
<dbReference type="EC" id="3.2.1.14" evidence="3"/>
<evidence type="ECO:0000256" key="10">
    <source>
        <dbReference type="RuleBase" id="RU000489"/>
    </source>
</evidence>
<keyword evidence="6" id="KW-0146">Chitin degradation</keyword>
<keyword evidence="5 10" id="KW-0378">Hydrolase</keyword>
<evidence type="ECO:0000256" key="9">
    <source>
        <dbReference type="ARBA" id="ARBA00023326"/>
    </source>
</evidence>
<dbReference type="Gene3D" id="2.10.10.20">
    <property type="entry name" value="Carbohydrate-binding module superfamily 5/12"/>
    <property type="match status" value="2"/>
</dbReference>
<evidence type="ECO:0000256" key="7">
    <source>
        <dbReference type="ARBA" id="ARBA00023277"/>
    </source>
</evidence>
<dbReference type="GO" id="GO:0030246">
    <property type="term" value="F:carbohydrate binding"/>
    <property type="evidence" value="ECO:0007669"/>
    <property type="project" value="InterPro"/>
</dbReference>
<gene>
    <name evidence="14" type="ORF">M5X16_04340</name>
    <name evidence="15" type="ORF">PC41400_09430</name>
</gene>
<comment type="catalytic activity">
    <reaction evidence="1">
        <text>Random endo-hydrolysis of N-acetyl-beta-D-glucosaminide (1-&gt;4)-beta-linkages in chitin and chitodextrins.</text>
        <dbReference type="EC" id="3.2.1.14"/>
    </reaction>
</comment>
<dbReference type="SMART" id="SM00495">
    <property type="entry name" value="ChtBD3"/>
    <property type="match status" value="2"/>
</dbReference>
<reference evidence="14 17" key="2">
    <citation type="submission" date="2022-05" db="EMBL/GenBank/DDBJ databases">
        <title>Genome Sequencing of Bee-Associated Microbes.</title>
        <authorList>
            <person name="Dunlap C."/>
        </authorList>
    </citation>
    <scope>NUCLEOTIDE SEQUENCE [LARGE SCALE GENOMIC DNA]</scope>
    <source>
        <strain evidence="14 17">NRRL B-23120</strain>
    </source>
</reference>
<sequence>MNLKSRQTAKIRRSHSPARVALRILLIVTLIVSLFPFLGLSAQKASAAESYKIVGYYPSWAAYGRNYNVADVDASKVTHINYAFADICWNGKHGNPDPTGPNPQTWACQDAAGANINVPNGTIVLGDPWIDTQKSFPGDTWDEPLRGNLKQLIKLKQANPNLKTIISVGGWSWSNRFSDVAASAATREVFANSAVDFIRKYQFDGVDLDWEYPVGGGLAGNSARPEDKQNYTLLLQKIREKLDAAGTADNKKYFLTIASGAGPTYAANTELGNMAKYLDWINIMTYDFSGGWQTISAHNAPLYTDPAAIAAGVPNADTFNVEKGVQGHLDAGVPASKIVLGLAFYGRGWSGCKNTANGEYQQCAGLATTGTWEKGSYDFYDLEANYINKNGYTRYWNNTAKVPFLYNATNGTFISYDDAESIGHKTSFIKSKGLGGGMLWEFSGDRNKTLLKKVTTDLAGSAPVGDTIAPSVPANLTATAKTSTSVTLSWSASTDNVGVTGYTVTYGTKTVDVSATTATITGLTPSTAYSFTVKAKDAAGNVSAASSAVSVTTDANSGGGTDTTAPTVPANLAVTAKTSTSVTLGWTASTDNVGVTGYTVSYGSTSVNVTGTTATISGLTAGTAYTFSVKAKDAAGNLSAAATVSATTDSGSGGAGCPAAWDTSKSYTGGQRVSYNGKIYEAKWWTQGERPDSSNQYGVWKLISDCGAGAGSPASVSSGGAALASNLIAGAGAALPAIAPGSSAASTSSALAPSTKVLVGYWHNFDNGSGFIRLRDISPKFDVINVSFAEPVGGSTTGTIGFTPYNYTDADFKADVAYLQSQGKKVIISIGGANGQVQLTTAGARNNFVSSMKSIISKYGFDGLDIDFEGHSLYLNPGDADFKNPTTPVITNLISAIRELHDSFGDKFMLTMAPETFFVQLGYAFYGGTCSGCDTRAGAYLPVIYGVRDILDWLQVQLYNSGPITGLDDQYHTMGVADFHVAMTDMLLTGFPIAKNPNSFFPALRPDQVVVGLPANGNAGGGFTSVSEVHKALDYLMKGKAFGSYTLRGSVQPGLRGLMTWSINWDKFNNFEFSNSHRAYLDSFGPGTPVDTQAPSVPGNLRSSNVTATGVTLTWNASTDNVGVAGYEVYQGSVKIADTASTTYNVGNLTANTSYTFTVKAKDAAGNVSAASTPLAVTTANGGGSGDTTAPTAPTALKVTAKSSSSVSLGWTASTDNVGVTGYTVSYGANTVNVTGTTAVITGLTANTAYTFTVKALDAAGNVSAAASIQATTDPASPGGPAAWAAGVSYKLNDEVTYNGSTYICRQPHTSLQGWEPSNVPALWTKK</sequence>
<evidence type="ECO:0000313" key="16">
    <source>
        <dbReference type="Proteomes" id="UP000288943"/>
    </source>
</evidence>
<dbReference type="GO" id="GO:0000272">
    <property type="term" value="P:polysaccharide catabolic process"/>
    <property type="evidence" value="ECO:0007669"/>
    <property type="project" value="UniProtKB-KW"/>
</dbReference>
<feature type="domain" description="Fibronectin type-III" evidence="12">
    <location>
        <begin position="568"/>
        <end position="651"/>
    </location>
</feature>
<dbReference type="GO" id="GO:0005576">
    <property type="term" value="C:extracellular region"/>
    <property type="evidence" value="ECO:0007669"/>
    <property type="project" value="InterPro"/>
</dbReference>
<organism evidence="15 16">
    <name type="scientific">Paenibacillus chitinolyticus</name>
    <dbReference type="NCBI Taxonomy" id="79263"/>
    <lineage>
        <taxon>Bacteria</taxon>
        <taxon>Bacillati</taxon>
        <taxon>Bacillota</taxon>
        <taxon>Bacilli</taxon>
        <taxon>Bacillales</taxon>
        <taxon>Paenibacillaceae</taxon>
        <taxon>Paenibacillus</taxon>
    </lineage>
</organism>
<evidence type="ECO:0000313" key="17">
    <source>
        <dbReference type="Proteomes" id="UP001527202"/>
    </source>
</evidence>
<dbReference type="InterPro" id="IPR029070">
    <property type="entry name" value="Chitinase_insertion_sf"/>
</dbReference>
<dbReference type="InterPro" id="IPR003961">
    <property type="entry name" value="FN3_dom"/>
</dbReference>
<keyword evidence="11" id="KW-0812">Transmembrane</keyword>
<dbReference type="Gene3D" id="3.20.20.80">
    <property type="entry name" value="Glycosidases"/>
    <property type="match status" value="2"/>
</dbReference>
<dbReference type="KEGG" id="pchi:PC41400_09430"/>
<dbReference type="Pfam" id="PF00704">
    <property type="entry name" value="Glyco_hydro_18"/>
    <property type="match status" value="2"/>
</dbReference>
<dbReference type="GO" id="GO:0008061">
    <property type="term" value="F:chitin binding"/>
    <property type="evidence" value="ECO:0007669"/>
    <property type="project" value="InterPro"/>
</dbReference>
<dbReference type="CDD" id="cd12214">
    <property type="entry name" value="ChiA1_BD"/>
    <property type="match status" value="1"/>
</dbReference>
<dbReference type="InterPro" id="IPR003610">
    <property type="entry name" value="CBM5/12"/>
</dbReference>
<dbReference type="CDD" id="cd06548">
    <property type="entry name" value="GH18_chitinase"/>
    <property type="match status" value="1"/>
</dbReference>
<reference evidence="15 16" key="1">
    <citation type="submission" date="2018-01" db="EMBL/GenBank/DDBJ databases">
        <title>The whole genome sequencing and assembly of Paenibacillus chitinolyticus KCCM 41400 strain.</title>
        <authorList>
            <person name="Kim J.-Y."/>
            <person name="Park M.-K."/>
            <person name="Lee Y.-J."/>
            <person name="Yi H."/>
            <person name="Bahn Y.-S."/>
            <person name="Kim J.F."/>
            <person name="Lee D.-W."/>
        </authorList>
    </citation>
    <scope>NUCLEOTIDE SEQUENCE [LARGE SCALE GENOMIC DNA]</scope>
    <source>
        <strain evidence="15 16">KCCM 41400</strain>
    </source>
</reference>
<dbReference type="SMART" id="SM00060">
    <property type="entry name" value="FN3"/>
    <property type="match status" value="4"/>
</dbReference>
<dbReference type="InterPro" id="IPR001223">
    <property type="entry name" value="Glyco_hydro18_cat"/>
</dbReference>
<keyword evidence="11" id="KW-1133">Transmembrane helix</keyword>
<evidence type="ECO:0000256" key="11">
    <source>
        <dbReference type="SAM" id="Phobius"/>
    </source>
</evidence>
<name>A0A410WTR0_9BACL</name>
<dbReference type="PROSITE" id="PS50853">
    <property type="entry name" value="FN3"/>
    <property type="match status" value="4"/>
</dbReference>
<dbReference type="PRINTS" id="PR00014">
    <property type="entry name" value="FNTYPEIII"/>
</dbReference>
<dbReference type="Gene3D" id="2.60.40.10">
    <property type="entry name" value="Immunoglobulins"/>
    <property type="match status" value="4"/>
</dbReference>
<evidence type="ECO:0000313" key="15">
    <source>
        <dbReference type="EMBL" id="QAV17876.1"/>
    </source>
</evidence>
<feature type="domain" description="GH18" evidence="13">
    <location>
        <begin position="756"/>
        <end position="1084"/>
    </location>
</feature>
<dbReference type="Gene3D" id="3.10.50.10">
    <property type="match status" value="1"/>
</dbReference>
<keyword evidence="7" id="KW-0119">Carbohydrate metabolism</keyword>
<dbReference type="OrthoDB" id="9775889at2"/>
<dbReference type="FunFam" id="3.20.20.80:FF:000153">
    <property type="entry name" value="Chitinase A1"/>
    <property type="match status" value="1"/>
</dbReference>
<feature type="transmembrane region" description="Helical" evidence="11">
    <location>
        <begin position="20"/>
        <end position="40"/>
    </location>
</feature>
<keyword evidence="11" id="KW-0472">Membrane</keyword>